<dbReference type="PANTHER" id="PTHR43425:SF2">
    <property type="entry name" value="OXYGEN-INSENSITIVE NADPH NITROREDUCTASE"/>
    <property type="match status" value="1"/>
</dbReference>
<dbReference type="NCBIfam" id="NF008033">
    <property type="entry name" value="PRK10765.1"/>
    <property type="match status" value="1"/>
</dbReference>
<feature type="domain" description="Nitroreductase" evidence="6">
    <location>
        <begin position="12"/>
        <end position="164"/>
    </location>
</feature>
<dbReference type="InterPro" id="IPR029479">
    <property type="entry name" value="Nitroreductase"/>
</dbReference>
<dbReference type="PIRSF" id="PIRSF005426">
    <property type="entry name" value="Frp"/>
    <property type="match status" value="1"/>
</dbReference>
<dbReference type="EMBL" id="CP144921">
    <property type="protein sequence ID" value="WWA29359.1"/>
    <property type="molecule type" value="Genomic_DNA"/>
</dbReference>
<dbReference type="PANTHER" id="PTHR43425">
    <property type="entry name" value="OXYGEN-INSENSITIVE NADPH NITROREDUCTASE"/>
    <property type="match status" value="1"/>
</dbReference>
<gene>
    <name evidence="7" type="primary">nfsA</name>
    <name evidence="7" type="ORF">V5G21_16805</name>
</gene>
<proteinExistence type="inferred from homology"/>
<dbReference type="CDD" id="cd02146">
    <property type="entry name" value="NfsA-like"/>
    <property type="match status" value="1"/>
</dbReference>
<organism evidence="7 8">
    <name type="scientific">Shouchella rhizosphaerae</name>
    <dbReference type="NCBI Taxonomy" id="866786"/>
    <lineage>
        <taxon>Bacteria</taxon>
        <taxon>Bacillati</taxon>
        <taxon>Bacillota</taxon>
        <taxon>Bacilli</taxon>
        <taxon>Bacillales</taxon>
        <taxon>Bacillaceae</taxon>
        <taxon>Shouchella</taxon>
    </lineage>
</organism>
<evidence type="ECO:0000256" key="3">
    <source>
        <dbReference type="ARBA" id="ARBA00022643"/>
    </source>
</evidence>
<name>A0ABZ2CXT7_9BACI</name>
<keyword evidence="8" id="KW-1185">Reference proteome</keyword>
<evidence type="ECO:0000256" key="4">
    <source>
        <dbReference type="ARBA" id="ARBA00023002"/>
    </source>
</evidence>
<reference evidence="7 8" key="1">
    <citation type="submission" date="2024-01" db="EMBL/GenBank/DDBJ databases">
        <title>Culturomics analysis of mouse respiratory tract.</title>
        <authorList>
            <person name="Phillips A.M."/>
            <person name="Collette N.M."/>
            <person name="Mageeney C.M."/>
            <person name="Sinha A."/>
            <person name="Hern K.E."/>
            <person name="Arkin A.P."/>
            <person name="Williams K.P."/>
            <person name="Branda S."/>
        </authorList>
    </citation>
    <scope>NUCLEOTIDE SEQUENCE [LARGE SCALE GENOMIC DNA]</scope>
    <source>
        <strain evidence="7 8">CP20</strain>
    </source>
</reference>
<evidence type="ECO:0000256" key="5">
    <source>
        <dbReference type="PIRNR" id="PIRNR005426"/>
    </source>
</evidence>
<keyword evidence="2 5" id="KW-0285">Flavoprotein</keyword>
<evidence type="ECO:0000259" key="6">
    <source>
        <dbReference type="Pfam" id="PF00881"/>
    </source>
</evidence>
<dbReference type="InterPro" id="IPR000415">
    <property type="entry name" value="Nitroreductase-like"/>
</dbReference>
<dbReference type="Pfam" id="PF00881">
    <property type="entry name" value="Nitroreductase"/>
    <property type="match status" value="1"/>
</dbReference>
<dbReference type="Proteomes" id="UP001341136">
    <property type="component" value="Chromosome"/>
</dbReference>
<keyword evidence="5" id="KW-0521">NADP</keyword>
<evidence type="ECO:0000313" key="8">
    <source>
        <dbReference type="Proteomes" id="UP001341136"/>
    </source>
</evidence>
<comment type="similarity">
    <text evidence="1 5">Belongs to the flavin oxidoreductase frp family.</text>
</comment>
<dbReference type="SUPFAM" id="SSF55469">
    <property type="entry name" value="FMN-dependent nitroreductase-like"/>
    <property type="match status" value="1"/>
</dbReference>
<evidence type="ECO:0000313" key="7">
    <source>
        <dbReference type="EMBL" id="WWA29359.1"/>
    </source>
</evidence>
<accession>A0ABZ2CXT7</accession>
<protein>
    <submittedName>
        <fullName evidence="7">Oxygen-insensitive NADPH nitroreductase</fullName>
    </submittedName>
</protein>
<keyword evidence="3 5" id="KW-0288">FMN</keyword>
<evidence type="ECO:0000256" key="2">
    <source>
        <dbReference type="ARBA" id="ARBA00022630"/>
    </source>
</evidence>
<dbReference type="InterPro" id="IPR016446">
    <property type="entry name" value="Flavin_OxRdtase_Frp"/>
</dbReference>
<dbReference type="RefSeq" id="WP_035204451.1">
    <property type="nucleotide sequence ID" value="NZ_CP144921.1"/>
</dbReference>
<keyword evidence="4 5" id="KW-0560">Oxidoreductase</keyword>
<sequence length="247" mass="27292">MESNDVLKLMTSHRSIRAFTNKRVTKEQIETIISSAQWASTSHHVQAYSVITVEDAARKETLADLTGGQRWVKECSVFFVICADFSRHASASKQHHVSFDVGGAEQLLVGAVDAALFAQNVMLAAESLGLGGVMIGGIRNQPKEVSDSLHLPTYVFPVMGMAIGEPDSEPGQKPRLPLKAVLHQETYQSDQEDALSAYDETMSAYYAKRTNGKRTNGWTASMAAYTKERKRPHLDAFLKEKGFLQQE</sequence>
<evidence type="ECO:0000256" key="1">
    <source>
        <dbReference type="ARBA" id="ARBA00008366"/>
    </source>
</evidence>
<dbReference type="Gene3D" id="3.40.109.10">
    <property type="entry name" value="NADH Oxidase"/>
    <property type="match status" value="1"/>
</dbReference>